<sequence length="106" mass="12191">MKVEFGVDEEDDFRFKNSDAWRLCPAGDNRLMVDKQVYCNMASVTSADLDVVKSNFFSVCNQLQDIIPKNDHLIVILMSIAKKSPGNVKEFYNCLNYRLLNNVNHK</sequence>
<proteinExistence type="predicted"/>
<dbReference type="AlphaFoldDB" id="A0A1B0GE92"/>
<organism evidence="1 2">
    <name type="scientific">Glossina morsitans morsitans</name>
    <name type="common">Savannah tsetse fly</name>
    <dbReference type="NCBI Taxonomy" id="37546"/>
    <lineage>
        <taxon>Eukaryota</taxon>
        <taxon>Metazoa</taxon>
        <taxon>Ecdysozoa</taxon>
        <taxon>Arthropoda</taxon>
        <taxon>Hexapoda</taxon>
        <taxon>Insecta</taxon>
        <taxon>Pterygota</taxon>
        <taxon>Neoptera</taxon>
        <taxon>Endopterygota</taxon>
        <taxon>Diptera</taxon>
        <taxon>Brachycera</taxon>
        <taxon>Muscomorpha</taxon>
        <taxon>Hippoboscoidea</taxon>
        <taxon>Glossinidae</taxon>
        <taxon>Glossina</taxon>
    </lineage>
</organism>
<keyword evidence="2" id="KW-1185">Reference proteome</keyword>
<protein>
    <submittedName>
        <fullName evidence="1">Uncharacterized protein</fullName>
    </submittedName>
</protein>
<dbReference type="EnsemblMetazoa" id="GMOY011616-RA">
    <property type="protein sequence ID" value="GMOY011616-PA"/>
    <property type="gene ID" value="GMOY011616"/>
</dbReference>
<name>A0A1B0GE92_GLOMM</name>
<accession>A0A1B0GE92</accession>
<dbReference type="STRING" id="37546.A0A1B0GE92"/>
<evidence type="ECO:0000313" key="1">
    <source>
        <dbReference type="EnsemblMetazoa" id="GMOY011616-PA"/>
    </source>
</evidence>
<dbReference type="Proteomes" id="UP000092444">
    <property type="component" value="Unassembled WGS sequence"/>
</dbReference>
<dbReference type="EMBL" id="CCAG010012175">
    <property type="status" value="NOT_ANNOTATED_CDS"/>
    <property type="molecule type" value="Genomic_DNA"/>
</dbReference>
<reference evidence="1" key="1">
    <citation type="submission" date="2020-05" db="UniProtKB">
        <authorList>
            <consortium name="EnsemblMetazoa"/>
        </authorList>
    </citation>
    <scope>IDENTIFICATION</scope>
    <source>
        <strain evidence="1">Yale</strain>
    </source>
</reference>
<dbReference type="VEuPathDB" id="VectorBase:GMOY011616"/>
<evidence type="ECO:0000313" key="2">
    <source>
        <dbReference type="Proteomes" id="UP000092444"/>
    </source>
</evidence>